<dbReference type="Proteomes" id="UP000007332">
    <property type="component" value="Chromosome"/>
</dbReference>
<feature type="chain" id="PRO_5003829401" description="Surface layer protein A domain-containing protein" evidence="1">
    <location>
        <begin position="30"/>
        <end position="163"/>
    </location>
</feature>
<dbReference type="RefSeq" id="WP_014939295.1">
    <property type="nucleotide sequence ID" value="NC_018610.1"/>
</dbReference>
<dbReference type="AlphaFoldDB" id="J9VYE1"/>
<name>J9VYE1_LENBU</name>
<dbReference type="eggNOG" id="ENOG50317XC">
    <property type="taxonomic scope" value="Bacteria"/>
</dbReference>
<dbReference type="EMBL" id="CP003043">
    <property type="protein sequence ID" value="AFR99402.1"/>
    <property type="molecule type" value="Genomic_DNA"/>
</dbReference>
<organism evidence="2 3">
    <name type="scientific">Lentilactobacillus buchneri subsp. silagei CD034</name>
    <dbReference type="NCBI Taxonomy" id="1071400"/>
    <lineage>
        <taxon>Bacteria</taxon>
        <taxon>Bacillati</taxon>
        <taxon>Bacillota</taxon>
        <taxon>Bacilli</taxon>
        <taxon>Lactobacillales</taxon>
        <taxon>Lactobacillaceae</taxon>
        <taxon>Lentilactobacillus</taxon>
        <taxon>Lentilactobacillus buchneri subsp. silagei</taxon>
    </lineage>
</organism>
<protein>
    <recommendedName>
        <fullName evidence="4">Surface layer protein A domain-containing protein</fullName>
    </recommendedName>
</protein>
<dbReference type="HOGENOM" id="CLU_1624984_0_0_9"/>
<evidence type="ECO:0000256" key="1">
    <source>
        <dbReference type="SAM" id="SignalP"/>
    </source>
</evidence>
<reference evidence="2 3" key="1">
    <citation type="journal article" date="2012" name="J. Biotechnol.">
        <title>Insights into the completely annotated genome of Lactobacillus buchneri CD034, a strain isolated from stable grass silage.</title>
        <authorList>
            <person name="Heinl S."/>
            <person name="Wibberg D."/>
            <person name="Eikmeyer F."/>
            <person name="Szczepanowski R."/>
            <person name="Blom J."/>
            <person name="Linke B."/>
            <person name="Goesmann A."/>
            <person name="Grabherr R."/>
            <person name="Schwab H."/>
            <person name="Puhler A."/>
            <person name="Schluter A."/>
        </authorList>
    </citation>
    <scope>NUCLEOTIDE SEQUENCE [LARGE SCALE GENOMIC DNA]</scope>
    <source>
        <strain evidence="2 3">CD034</strain>
    </source>
</reference>
<feature type="signal peptide" evidence="1">
    <location>
        <begin position="1"/>
        <end position="29"/>
    </location>
</feature>
<dbReference type="KEGG" id="lbn:LBUCD034_0296"/>
<evidence type="ECO:0008006" key="4">
    <source>
        <dbReference type="Google" id="ProtNLM"/>
    </source>
</evidence>
<accession>J9VYE1</accession>
<evidence type="ECO:0000313" key="3">
    <source>
        <dbReference type="Proteomes" id="UP000007332"/>
    </source>
</evidence>
<keyword evidence="3" id="KW-1185">Reference proteome</keyword>
<evidence type="ECO:0000313" key="2">
    <source>
        <dbReference type="EMBL" id="AFR99402.1"/>
    </source>
</evidence>
<gene>
    <name evidence="2" type="ORF">LBUCD034_0296</name>
</gene>
<proteinExistence type="predicted"/>
<keyword evidence="1" id="KW-0732">Signal</keyword>
<dbReference type="PATRIC" id="fig|1071400.3.peg.296"/>
<sequence>MKANKFAKTMLLAFSITGVLLGGAVGAHAATAGTNSQPIAQTSVVSAAQGAWKPVYSSMLGKPYKHKVIKYSPTGWGDFEGGDRKAYFSSDKHIQYRYIKKSRTMIYRYNNHDKALRSKYNYQKIVLRHGHKTPEYSYYYKLGKQKWVYTVTYKFWLVKPVKY</sequence>